<comment type="caution">
    <text evidence="1">The sequence shown here is derived from an EMBL/GenBank/DDBJ whole genome shotgun (WGS) entry which is preliminary data.</text>
</comment>
<dbReference type="GO" id="GO:1990756">
    <property type="term" value="F:ubiquitin-like ligase-substrate adaptor activity"/>
    <property type="evidence" value="ECO:0007669"/>
    <property type="project" value="TreeGrafter"/>
</dbReference>
<dbReference type="PANTHER" id="PTHR13374:SF3">
    <property type="entry name" value="DET1 HOMOLOG"/>
    <property type="match status" value="1"/>
</dbReference>
<dbReference type="Proteomes" id="UP000726737">
    <property type="component" value="Unassembled WGS sequence"/>
</dbReference>
<protein>
    <submittedName>
        <fullName evidence="1">Uncharacterized protein</fullName>
    </submittedName>
</protein>
<dbReference type="EMBL" id="JAAAJA010000496">
    <property type="protein sequence ID" value="KAG0252813.1"/>
    <property type="molecule type" value="Genomic_DNA"/>
</dbReference>
<dbReference type="GO" id="GO:0031625">
    <property type="term" value="F:ubiquitin protein ligase binding"/>
    <property type="evidence" value="ECO:0007669"/>
    <property type="project" value="TreeGrafter"/>
</dbReference>
<accession>A0A9P6PVC6</accession>
<dbReference type="OrthoDB" id="18339at2759"/>
<organism evidence="1 2">
    <name type="scientific">Mortierella polycephala</name>
    <dbReference type="NCBI Taxonomy" id="41804"/>
    <lineage>
        <taxon>Eukaryota</taxon>
        <taxon>Fungi</taxon>
        <taxon>Fungi incertae sedis</taxon>
        <taxon>Mucoromycota</taxon>
        <taxon>Mortierellomycotina</taxon>
        <taxon>Mortierellomycetes</taxon>
        <taxon>Mortierellales</taxon>
        <taxon>Mortierellaceae</taxon>
        <taxon>Mortierella</taxon>
    </lineage>
</organism>
<gene>
    <name evidence="1" type="ORF">BG011_006727</name>
</gene>
<keyword evidence="2" id="KW-1185">Reference proteome</keyword>
<name>A0A9P6PVC6_9FUNG</name>
<dbReference type="GO" id="GO:0005634">
    <property type="term" value="C:nucleus"/>
    <property type="evidence" value="ECO:0007669"/>
    <property type="project" value="TreeGrafter"/>
</dbReference>
<proteinExistence type="predicted"/>
<dbReference type="GO" id="GO:0032436">
    <property type="term" value="P:positive regulation of proteasomal ubiquitin-dependent protein catabolic process"/>
    <property type="evidence" value="ECO:0007669"/>
    <property type="project" value="TreeGrafter"/>
</dbReference>
<reference evidence="1" key="1">
    <citation type="journal article" date="2020" name="Fungal Divers.">
        <title>Resolving the Mortierellaceae phylogeny through synthesis of multi-gene phylogenetics and phylogenomics.</title>
        <authorList>
            <person name="Vandepol N."/>
            <person name="Liber J."/>
            <person name="Desiro A."/>
            <person name="Na H."/>
            <person name="Kennedy M."/>
            <person name="Barry K."/>
            <person name="Grigoriev I.V."/>
            <person name="Miller A.N."/>
            <person name="O'Donnell K."/>
            <person name="Stajich J.E."/>
            <person name="Bonito G."/>
        </authorList>
    </citation>
    <scope>NUCLEOTIDE SEQUENCE</scope>
    <source>
        <strain evidence="1">KOD948</strain>
    </source>
</reference>
<dbReference type="GO" id="GO:0016567">
    <property type="term" value="P:protein ubiquitination"/>
    <property type="evidence" value="ECO:0007669"/>
    <property type="project" value="TreeGrafter"/>
</dbReference>
<sequence>MWSGMSKNQRAVHIYRFKGSGGPADERPAESLNFKDFFELKHETAVLRESEMLSKDFCLVTANGRFNNGKLIDLHRIGWFNHDDDELVLARYRDFNEQYIAQQTISSNSPFYHHGYSFKDEDSNDYRAKDRYESFALAPTMSSLAEFSADATYHQVPSGSSNNIGVAPRINHAHPAYIAQMAYNQAHHDEVRQSTAEMVIGTNTTIRYGN</sequence>
<evidence type="ECO:0000313" key="1">
    <source>
        <dbReference type="EMBL" id="KAG0252813.1"/>
    </source>
</evidence>
<evidence type="ECO:0000313" key="2">
    <source>
        <dbReference type="Proteomes" id="UP000726737"/>
    </source>
</evidence>
<dbReference type="PANTHER" id="PTHR13374">
    <property type="entry name" value="DET1 HOMOLOG DE-ETIOLATED-1 HOMOLOG"/>
    <property type="match status" value="1"/>
</dbReference>
<dbReference type="InterPro" id="IPR019138">
    <property type="entry name" value="De-etiolated_protein_1_Det1"/>
</dbReference>
<dbReference type="GO" id="GO:0031461">
    <property type="term" value="C:cullin-RING ubiquitin ligase complex"/>
    <property type="evidence" value="ECO:0007669"/>
    <property type="project" value="TreeGrafter"/>
</dbReference>
<dbReference type="AlphaFoldDB" id="A0A9P6PVC6"/>